<protein>
    <submittedName>
        <fullName evidence="1">Uncharacterized protein</fullName>
    </submittedName>
</protein>
<gene>
    <name evidence="1" type="ORF">C7M51_00790</name>
</gene>
<proteinExistence type="predicted"/>
<keyword evidence="2" id="KW-1185">Reference proteome</keyword>
<dbReference type="EMBL" id="CP028271">
    <property type="protein sequence ID" value="QHM70517.1"/>
    <property type="molecule type" value="Genomic_DNA"/>
</dbReference>
<name>A0A6P1PX34_9GAMM</name>
<evidence type="ECO:0000313" key="2">
    <source>
        <dbReference type="Proteomes" id="UP000464053"/>
    </source>
</evidence>
<evidence type="ECO:0000313" key="1">
    <source>
        <dbReference type="EMBL" id="QHM70517.1"/>
    </source>
</evidence>
<accession>A0A6P1PX34</accession>
<dbReference type="KEGG" id="mint:C7M51_00790"/>
<reference evidence="1 2" key="1">
    <citation type="submission" date="2018-03" db="EMBL/GenBank/DDBJ databases">
        <title>Pantoea intestinalis SRCM103226 isolated form the mealworm.</title>
        <authorList>
            <person name="Jeong D.-Y."/>
            <person name="Kim J.W."/>
        </authorList>
    </citation>
    <scope>NUCLEOTIDE SEQUENCE [LARGE SCALE GENOMIC DNA]</scope>
    <source>
        <strain evidence="1 2">SRCM103226</strain>
    </source>
</reference>
<organism evidence="1 2">
    <name type="scientific">Mixta intestinalis</name>
    <dbReference type="NCBI Taxonomy" id="1615494"/>
    <lineage>
        <taxon>Bacteria</taxon>
        <taxon>Pseudomonadati</taxon>
        <taxon>Pseudomonadota</taxon>
        <taxon>Gammaproteobacteria</taxon>
        <taxon>Enterobacterales</taxon>
        <taxon>Erwiniaceae</taxon>
        <taxon>Mixta</taxon>
    </lineage>
</organism>
<dbReference type="AlphaFoldDB" id="A0A6P1PX34"/>
<sequence>MHFVEDDVSCFMRCSKEESKLMLYVKFGYLKYKYKNRVF</sequence>
<dbReference type="Proteomes" id="UP000464053">
    <property type="component" value="Chromosome"/>
</dbReference>